<evidence type="ECO:0000313" key="2">
    <source>
        <dbReference type="Proteomes" id="UP001279734"/>
    </source>
</evidence>
<dbReference type="EMBL" id="BSYO01000020">
    <property type="protein sequence ID" value="GMH19311.1"/>
    <property type="molecule type" value="Genomic_DNA"/>
</dbReference>
<dbReference type="Proteomes" id="UP001279734">
    <property type="component" value="Unassembled WGS sequence"/>
</dbReference>
<comment type="caution">
    <text evidence="1">The sequence shown here is derived from an EMBL/GenBank/DDBJ whole genome shotgun (WGS) entry which is preliminary data.</text>
</comment>
<accession>A0AAD3T0C6</accession>
<sequence>MSTMDLSPNRLQKSPLKISHRLHRFCMIQLWTPWLLGSPRTWNSCLIGTRYSPDLRGCSVDLRVGRILPHLTLEVDATLVDWDDLLSSFLVRLQRGDDADAFGH</sequence>
<keyword evidence="2" id="KW-1185">Reference proteome</keyword>
<protein>
    <submittedName>
        <fullName evidence="1">Uncharacterized protein</fullName>
    </submittedName>
</protein>
<dbReference type="AlphaFoldDB" id="A0AAD3T0C6"/>
<proteinExistence type="predicted"/>
<evidence type="ECO:0000313" key="1">
    <source>
        <dbReference type="EMBL" id="GMH19311.1"/>
    </source>
</evidence>
<gene>
    <name evidence="1" type="ORF">Nepgr_021152</name>
</gene>
<organism evidence="1 2">
    <name type="scientific">Nepenthes gracilis</name>
    <name type="common">Slender pitcher plant</name>
    <dbReference type="NCBI Taxonomy" id="150966"/>
    <lineage>
        <taxon>Eukaryota</taxon>
        <taxon>Viridiplantae</taxon>
        <taxon>Streptophyta</taxon>
        <taxon>Embryophyta</taxon>
        <taxon>Tracheophyta</taxon>
        <taxon>Spermatophyta</taxon>
        <taxon>Magnoliopsida</taxon>
        <taxon>eudicotyledons</taxon>
        <taxon>Gunneridae</taxon>
        <taxon>Pentapetalae</taxon>
        <taxon>Caryophyllales</taxon>
        <taxon>Nepenthaceae</taxon>
        <taxon>Nepenthes</taxon>
    </lineage>
</organism>
<name>A0AAD3T0C6_NEPGR</name>
<reference evidence="1" key="1">
    <citation type="submission" date="2023-05" db="EMBL/GenBank/DDBJ databases">
        <title>Nepenthes gracilis genome sequencing.</title>
        <authorList>
            <person name="Fukushima K."/>
        </authorList>
    </citation>
    <scope>NUCLEOTIDE SEQUENCE</scope>
    <source>
        <strain evidence="1">SING2019-196</strain>
    </source>
</reference>